<dbReference type="RefSeq" id="WP_124153855.1">
    <property type="nucleotide sequence ID" value="NZ_RQIS01000029.1"/>
</dbReference>
<sequence length="71" mass="7718">MAKLILAPHPLESVAGTDWHVEFTDLVSPLSAARNVLEQFLDSAPNREAAAYVHAFIDVRMELAAVTGVPF</sequence>
<dbReference type="Proteomes" id="UP000272778">
    <property type="component" value="Unassembled WGS sequence"/>
</dbReference>
<dbReference type="AlphaFoldDB" id="A0A3N6MGQ8"/>
<dbReference type="EMBL" id="RQIS01000029">
    <property type="protein sequence ID" value="RQH00195.1"/>
    <property type="molecule type" value="Genomic_DNA"/>
</dbReference>
<gene>
    <name evidence="1" type="ORF">D1Y85_25500</name>
</gene>
<name>A0A3N6MGQ8_9BURK</name>
<dbReference type="OrthoDB" id="8967344at2"/>
<organism evidence="1 2">
    <name type="scientific">Paraburkholderia dinghuensis</name>
    <dbReference type="NCBI Taxonomy" id="2305225"/>
    <lineage>
        <taxon>Bacteria</taxon>
        <taxon>Pseudomonadati</taxon>
        <taxon>Pseudomonadota</taxon>
        <taxon>Betaproteobacteria</taxon>
        <taxon>Burkholderiales</taxon>
        <taxon>Burkholderiaceae</taxon>
        <taxon>Paraburkholderia</taxon>
    </lineage>
</organism>
<protein>
    <submittedName>
        <fullName evidence="1">Uncharacterized protein</fullName>
    </submittedName>
</protein>
<accession>A0A3N6MGQ8</accession>
<proteinExistence type="predicted"/>
<evidence type="ECO:0000313" key="2">
    <source>
        <dbReference type="Proteomes" id="UP000272778"/>
    </source>
</evidence>
<reference evidence="1 2" key="1">
    <citation type="submission" date="2018-11" db="EMBL/GenBank/DDBJ databases">
        <title>Paraburkholderia sp. DHOA04, isolated from soil.</title>
        <authorList>
            <person name="Gao Z.-H."/>
            <person name="Qiu L.-H."/>
            <person name="Fu J.-C."/>
        </authorList>
    </citation>
    <scope>NUCLEOTIDE SEQUENCE [LARGE SCALE GENOMIC DNA]</scope>
    <source>
        <strain evidence="1 2">DHOA04</strain>
    </source>
</reference>
<comment type="caution">
    <text evidence="1">The sequence shown here is derived from an EMBL/GenBank/DDBJ whole genome shotgun (WGS) entry which is preliminary data.</text>
</comment>
<evidence type="ECO:0000313" key="1">
    <source>
        <dbReference type="EMBL" id="RQH00195.1"/>
    </source>
</evidence>
<keyword evidence="2" id="KW-1185">Reference proteome</keyword>